<proteinExistence type="inferred from homology"/>
<keyword evidence="16" id="KW-1185">Reference proteome</keyword>
<feature type="domain" description="TonB-dependent receptor-like beta-barrel" evidence="13">
    <location>
        <begin position="392"/>
        <end position="974"/>
    </location>
</feature>
<feature type="short sequence motif" description="TonB box" evidence="10">
    <location>
        <begin position="71"/>
        <end position="77"/>
    </location>
</feature>
<comment type="similarity">
    <text evidence="9 11">Belongs to the TonB-dependent receptor family.</text>
</comment>
<keyword evidence="6 10" id="KW-0798">TonB box</keyword>
<evidence type="ECO:0000256" key="8">
    <source>
        <dbReference type="ARBA" id="ARBA00023237"/>
    </source>
</evidence>
<dbReference type="Pfam" id="PF07715">
    <property type="entry name" value="Plug"/>
    <property type="match status" value="1"/>
</dbReference>
<evidence type="ECO:0000256" key="9">
    <source>
        <dbReference type="PROSITE-ProRule" id="PRU01360"/>
    </source>
</evidence>
<protein>
    <submittedName>
        <fullName evidence="15">TonB-dependent receptor</fullName>
    </submittedName>
</protein>
<dbReference type="Gene3D" id="2.40.170.20">
    <property type="entry name" value="TonB-dependent receptor, beta-barrel domain"/>
    <property type="match status" value="1"/>
</dbReference>
<dbReference type="EMBL" id="BAAAEU010000024">
    <property type="protein sequence ID" value="GAA0719415.1"/>
    <property type="molecule type" value="Genomic_DNA"/>
</dbReference>
<evidence type="ECO:0000256" key="6">
    <source>
        <dbReference type="ARBA" id="ARBA00023077"/>
    </source>
</evidence>
<dbReference type="PROSITE" id="PS52016">
    <property type="entry name" value="TONB_DEPENDENT_REC_3"/>
    <property type="match status" value="1"/>
</dbReference>
<feature type="region of interest" description="Disordered" evidence="12">
    <location>
        <begin position="117"/>
        <end position="136"/>
    </location>
</feature>
<dbReference type="SUPFAM" id="SSF56935">
    <property type="entry name" value="Porins"/>
    <property type="match status" value="1"/>
</dbReference>
<evidence type="ECO:0000313" key="16">
    <source>
        <dbReference type="Proteomes" id="UP001501523"/>
    </source>
</evidence>
<dbReference type="InterPro" id="IPR010916">
    <property type="entry name" value="TonB_box_CS"/>
</dbReference>
<evidence type="ECO:0000256" key="4">
    <source>
        <dbReference type="ARBA" id="ARBA00022692"/>
    </source>
</evidence>
<evidence type="ECO:0000313" key="15">
    <source>
        <dbReference type="EMBL" id="GAA0719415.1"/>
    </source>
</evidence>
<sequence length="1012" mass="108338">MGGQTSKNLETSMQHTLLQESIERALNPAATIAKTTMSVTPIAALATFGLLVAPAFAQDAAQDQSGQKLETITVTGSNIRRVDIETSNPVVTIDRAAIAKSGKLTLGDLVQQLPAVTGPNTNPQVNNGGGTGSSSIGLRGLGSQRTLVLINGHRFLSGDPNAIPANMVERIEVLTDGASSVYGSDAIAGVVNFILRNDYQGAEFSTSYGISDHDDGTSKGYQFTFGQSSDKGSIMAGVSYKKIDGVLSSHRSFSKNAVSRSGTTSAPIQTVIGGSTRSPYGHILIPAAFKPDFPGCKSGYIARNPGASGLNVATDYHCYTDSDKYNYATVNLVLTPQERTGLFLNGNYKLTDNVEAYLSVLHNKTSAAFQLAPALFGSPFGAVVSKDNYYNPFHEDFKDKAGFFTTRLESLGNRRAQTGRNDDQASTGFKGSFTVWNEQQWNWDIGYDYGHATFQTLTLALPNVDKLNIAMGPSFLDTDGIVKCGKPGAIIANCTPFNPFNVQDPNSVAVLRANGSPGVSNLFLKETVKRIDLNGGLFELPAGTMQLAVGANYRTEYTNSAVDTSLVTNSLGRCTLGSQCASALQGGYNVKEAYAELFIPVLKDLPFAHALNVTVGDRFSKYSTFGSTNNSKIAIEYRPIEDLLLRGTVSKVFRAPTVTNIFGGAAAAAPKISRDPCAFNAPTPTTPNPNASNPACLGVPALGSFSNENVTQATQLDNAISSGAKYANFPIGPEFGKSFDFGVVYDPHWLEGLSVSTDIWRMYLKNNITGVGAQSVIDLCFGGQTRYCPLISRVTSGARQGQIQLLTQPTTNLGRVDVGGVDFAGNYRLPETAFGRFKVGLNATYMKRYDVETAPGLAANSVYHYAGHFMNFGSAQASACPGAGGGICLFPRWRAQASLGWQMGPFDASWAMRYIGRFRMGSQAASQDTHPYGSGNPSLDGLFTDFGATVYNDVQFGYNLEALNTRIDVGINNISDKQPPFLYANNTLNANTDPSDFDLLGRYYFARLTVKF</sequence>
<keyword evidence="8 9" id="KW-0998">Cell outer membrane</keyword>
<gene>
    <name evidence="15" type="ORF">GCM10009105_27870</name>
</gene>
<evidence type="ECO:0000256" key="11">
    <source>
        <dbReference type="RuleBase" id="RU003357"/>
    </source>
</evidence>
<evidence type="ECO:0000259" key="13">
    <source>
        <dbReference type="Pfam" id="PF00593"/>
    </source>
</evidence>
<evidence type="ECO:0000259" key="14">
    <source>
        <dbReference type="Pfam" id="PF07715"/>
    </source>
</evidence>
<organism evidence="15 16">
    <name type="scientific">Dokdonella soli</name>
    <dbReference type="NCBI Taxonomy" id="529810"/>
    <lineage>
        <taxon>Bacteria</taxon>
        <taxon>Pseudomonadati</taxon>
        <taxon>Pseudomonadota</taxon>
        <taxon>Gammaproteobacteria</taxon>
        <taxon>Lysobacterales</taxon>
        <taxon>Rhodanobacteraceae</taxon>
        <taxon>Dokdonella</taxon>
    </lineage>
</organism>
<dbReference type="InterPro" id="IPR037066">
    <property type="entry name" value="Plug_dom_sf"/>
</dbReference>
<keyword evidence="5" id="KW-0732">Signal</keyword>
<comment type="caution">
    <text evidence="15">The sequence shown here is derived from an EMBL/GenBank/DDBJ whole genome shotgun (WGS) entry which is preliminary data.</text>
</comment>
<dbReference type="PROSITE" id="PS00430">
    <property type="entry name" value="TONB_DEPENDENT_REC_1"/>
    <property type="match status" value="1"/>
</dbReference>
<name>A0ABN1IR40_9GAMM</name>
<dbReference type="InterPro" id="IPR012910">
    <property type="entry name" value="Plug_dom"/>
</dbReference>
<evidence type="ECO:0000256" key="12">
    <source>
        <dbReference type="SAM" id="MobiDB-lite"/>
    </source>
</evidence>
<keyword evidence="7 9" id="KW-0472">Membrane</keyword>
<evidence type="ECO:0000256" key="5">
    <source>
        <dbReference type="ARBA" id="ARBA00022729"/>
    </source>
</evidence>
<keyword evidence="4 9" id="KW-0812">Transmembrane</keyword>
<dbReference type="Proteomes" id="UP001501523">
    <property type="component" value="Unassembled WGS sequence"/>
</dbReference>
<dbReference type="InterPro" id="IPR000531">
    <property type="entry name" value="Beta-barrel_TonB"/>
</dbReference>
<evidence type="ECO:0000256" key="3">
    <source>
        <dbReference type="ARBA" id="ARBA00022452"/>
    </source>
</evidence>
<evidence type="ECO:0000256" key="7">
    <source>
        <dbReference type="ARBA" id="ARBA00023136"/>
    </source>
</evidence>
<evidence type="ECO:0000256" key="10">
    <source>
        <dbReference type="PROSITE-ProRule" id="PRU10143"/>
    </source>
</evidence>
<keyword evidence="15" id="KW-0675">Receptor</keyword>
<dbReference type="PANTHER" id="PTHR47234">
    <property type="match status" value="1"/>
</dbReference>
<reference evidence="15 16" key="1">
    <citation type="journal article" date="2019" name="Int. J. Syst. Evol. Microbiol.">
        <title>The Global Catalogue of Microorganisms (GCM) 10K type strain sequencing project: providing services to taxonomists for standard genome sequencing and annotation.</title>
        <authorList>
            <consortium name="The Broad Institute Genomics Platform"/>
            <consortium name="The Broad Institute Genome Sequencing Center for Infectious Disease"/>
            <person name="Wu L."/>
            <person name="Ma J."/>
        </authorList>
    </citation>
    <scope>NUCLEOTIDE SEQUENCE [LARGE SCALE GENOMIC DNA]</scope>
    <source>
        <strain evidence="15 16">JCM 15421</strain>
    </source>
</reference>
<evidence type="ECO:0000256" key="2">
    <source>
        <dbReference type="ARBA" id="ARBA00022448"/>
    </source>
</evidence>
<evidence type="ECO:0000256" key="1">
    <source>
        <dbReference type="ARBA" id="ARBA00004571"/>
    </source>
</evidence>
<feature type="domain" description="TonB-dependent receptor plug" evidence="14">
    <location>
        <begin position="85"/>
        <end position="190"/>
    </location>
</feature>
<comment type="subcellular location">
    <subcellularLocation>
        <location evidence="1 9">Cell outer membrane</location>
        <topology evidence="1 9">Multi-pass membrane protein</topology>
    </subcellularLocation>
</comment>
<accession>A0ABN1IR40</accession>
<dbReference type="InterPro" id="IPR039426">
    <property type="entry name" value="TonB-dep_rcpt-like"/>
</dbReference>
<keyword evidence="3 9" id="KW-1134">Transmembrane beta strand</keyword>
<dbReference type="Gene3D" id="2.170.130.10">
    <property type="entry name" value="TonB-dependent receptor, plug domain"/>
    <property type="match status" value="1"/>
</dbReference>
<keyword evidence="2 9" id="KW-0813">Transport</keyword>
<dbReference type="Pfam" id="PF00593">
    <property type="entry name" value="TonB_dep_Rec_b-barrel"/>
    <property type="match status" value="1"/>
</dbReference>
<dbReference type="PANTHER" id="PTHR47234:SF2">
    <property type="entry name" value="TONB-DEPENDENT RECEPTOR"/>
    <property type="match status" value="1"/>
</dbReference>
<dbReference type="InterPro" id="IPR036942">
    <property type="entry name" value="Beta-barrel_TonB_sf"/>
</dbReference>